<dbReference type="InterPro" id="IPR050083">
    <property type="entry name" value="HtpX_protease"/>
</dbReference>
<evidence type="ECO:0000259" key="13">
    <source>
        <dbReference type="Pfam" id="PF01435"/>
    </source>
</evidence>
<dbReference type="GO" id="GO:0046872">
    <property type="term" value="F:metal ion binding"/>
    <property type="evidence" value="ECO:0007669"/>
    <property type="project" value="UniProtKB-KW"/>
</dbReference>
<keyword evidence="15" id="KW-1185">Reference proteome</keyword>
<sequence length="432" mass="45971">METIGGVAAPTRPCPECGNGVPAQEGYVEWCARCDWNVDPGAPDPHPGRLAAVRRRLARRYGEQLAAELQQGAGGASHRRWDTAGVLALAVALLVHGVTAALITAGVLLIVLGWGAGALPLLGVLLLGIAAVLRPRPGRLPEGAPVLYRADAPRLFGLIDEVAALCGTSGVNAVVVSWDANASVTSYGYRRHRVLDLGLGLWEVLGPQERVALLGHELGHFAHGDVRHMKVTSGALHSLAVWHYMLGRTEPRQLTDRFVNALTLLPRTAVYGLLLLLDRLTLRDAQRSEYLADASAARAGSTEAAVGLMDRLLVTGSVHSELRRASAAARMRGGPGGREALDRAEEGLWERLAGHIGAVPEREYERLRRVSALRGHAVDDTHPPTHLRRLCVSAGGPLAAGVVCDEDLEGAVAAELAPARGLLARRVVREFG</sequence>
<proteinExistence type="inferred from homology"/>
<keyword evidence="7 11" id="KW-0862">Zinc</keyword>
<evidence type="ECO:0000256" key="4">
    <source>
        <dbReference type="ARBA" id="ARBA00022692"/>
    </source>
</evidence>
<comment type="caution">
    <text evidence="14">The sequence shown here is derived from an EMBL/GenBank/DDBJ whole genome shotgun (WGS) entry which is preliminary data.</text>
</comment>
<keyword evidence="3 11" id="KW-0645">Protease</keyword>
<evidence type="ECO:0000313" key="14">
    <source>
        <dbReference type="EMBL" id="GHI83685.1"/>
    </source>
</evidence>
<dbReference type="PANTHER" id="PTHR43221">
    <property type="entry name" value="PROTEASE HTPX"/>
    <property type="match status" value="1"/>
</dbReference>
<evidence type="ECO:0000256" key="11">
    <source>
        <dbReference type="RuleBase" id="RU003983"/>
    </source>
</evidence>
<evidence type="ECO:0000256" key="8">
    <source>
        <dbReference type="ARBA" id="ARBA00022989"/>
    </source>
</evidence>
<feature type="domain" description="Peptidase M48" evidence="13">
    <location>
        <begin position="197"/>
        <end position="388"/>
    </location>
</feature>
<accession>A0A919GT96</accession>
<dbReference type="GO" id="GO:0004222">
    <property type="term" value="F:metalloendopeptidase activity"/>
    <property type="evidence" value="ECO:0007669"/>
    <property type="project" value="InterPro"/>
</dbReference>
<reference evidence="14" key="1">
    <citation type="submission" date="2020-09" db="EMBL/GenBank/DDBJ databases">
        <title>Whole genome shotgun sequence of Streptomyces xanthophaeus NBRC 12829.</title>
        <authorList>
            <person name="Komaki H."/>
            <person name="Tamura T."/>
        </authorList>
    </citation>
    <scope>NUCLEOTIDE SEQUENCE</scope>
    <source>
        <strain evidence="14">NBRC 12829</strain>
    </source>
</reference>
<dbReference type="AlphaFoldDB" id="A0A919GT96"/>
<evidence type="ECO:0000256" key="12">
    <source>
        <dbReference type="SAM" id="Phobius"/>
    </source>
</evidence>
<dbReference type="PANTHER" id="PTHR43221:SF1">
    <property type="entry name" value="PROTEASE HTPX"/>
    <property type="match status" value="1"/>
</dbReference>
<dbReference type="GO" id="GO:0005886">
    <property type="term" value="C:plasma membrane"/>
    <property type="evidence" value="ECO:0007669"/>
    <property type="project" value="UniProtKB-SubCell"/>
</dbReference>
<evidence type="ECO:0000256" key="6">
    <source>
        <dbReference type="ARBA" id="ARBA00022801"/>
    </source>
</evidence>
<dbReference type="OrthoDB" id="7870694at2"/>
<keyword evidence="2" id="KW-1003">Cell membrane</keyword>
<keyword evidence="9 11" id="KW-0482">Metalloprotease</keyword>
<dbReference type="EMBL" id="BNEE01000004">
    <property type="protein sequence ID" value="GHI83685.1"/>
    <property type="molecule type" value="Genomic_DNA"/>
</dbReference>
<keyword evidence="5" id="KW-0479">Metal-binding</keyword>
<protein>
    <recommendedName>
        <fullName evidence="13">Peptidase M48 domain-containing protein</fullName>
    </recommendedName>
</protein>
<dbReference type="Gene3D" id="3.30.2010.10">
    <property type="entry name" value="Metalloproteases ('zincins'), catalytic domain"/>
    <property type="match status" value="1"/>
</dbReference>
<evidence type="ECO:0000256" key="5">
    <source>
        <dbReference type="ARBA" id="ARBA00022723"/>
    </source>
</evidence>
<dbReference type="CDD" id="cd07328">
    <property type="entry name" value="M48_Ste24p_like"/>
    <property type="match status" value="1"/>
</dbReference>
<evidence type="ECO:0000256" key="10">
    <source>
        <dbReference type="ARBA" id="ARBA00023136"/>
    </source>
</evidence>
<feature type="transmembrane region" description="Helical" evidence="12">
    <location>
        <begin position="114"/>
        <end position="133"/>
    </location>
</feature>
<dbReference type="InterPro" id="IPR001915">
    <property type="entry name" value="Peptidase_M48"/>
</dbReference>
<feature type="transmembrane region" description="Helical" evidence="12">
    <location>
        <begin position="86"/>
        <end position="108"/>
    </location>
</feature>
<evidence type="ECO:0000313" key="15">
    <source>
        <dbReference type="Proteomes" id="UP000600026"/>
    </source>
</evidence>
<keyword evidence="6 11" id="KW-0378">Hydrolase</keyword>
<comment type="subcellular location">
    <subcellularLocation>
        <location evidence="1">Cell membrane</location>
        <topology evidence="1">Multi-pass membrane protein</topology>
    </subcellularLocation>
</comment>
<keyword evidence="4 12" id="KW-0812">Transmembrane</keyword>
<evidence type="ECO:0000256" key="7">
    <source>
        <dbReference type="ARBA" id="ARBA00022833"/>
    </source>
</evidence>
<evidence type="ECO:0000256" key="2">
    <source>
        <dbReference type="ARBA" id="ARBA00022475"/>
    </source>
</evidence>
<dbReference type="GO" id="GO:0006508">
    <property type="term" value="P:proteolysis"/>
    <property type="evidence" value="ECO:0007669"/>
    <property type="project" value="UniProtKB-KW"/>
</dbReference>
<keyword evidence="10 12" id="KW-0472">Membrane</keyword>
<dbReference type="Proteomes" id="UP000600026">
    <property type="component" value="Unassembled WGS sequence"/>
</dbReference>
<comment type="cofactor">
    <cofactor evidence="11">
        <name>Zn(2+)</name>
        <dbReference type="ChEBI" id="CHEBI:29105"/>
    </cofactor>
    <text evidence="11">Binds 1 zinc ion per subunit.</text>
</comment>
<name>A0A919GT96_9ACTN</name>
<dbReference type="RefSeq" id="WP_031151094.1">
    <property type="nucleotide sequence ID" value="NZ_BNEE01000004.1"/>
</dbReference>
<evidence type="ECO:0000256" key="9">
    <source>
        <dbReference type="ARBA" id="ARBA00023049"/>
    </source>
</evidence>
<comment type="similarity">
    <text evidence="11">Belongs to the peptidase M48 family.</text>
</comment>
<evidence type="ECO:0000256" key="1">
    <source>
        <dbReference type="ARBA" id="ARBA00004651"/>
    </source>
</evidence>
<gene>
    <name evidence="14" type="ORF">Sxan_10490</name>
</gene>
<keyword evidence="8 12" id="KW-1133">Transmembrane helix</keyword>
<organism evidence="14 15">
    <name type="scientific">Streptomyces xanthophaeus</name>
    <dbReference type="NCBI Taxonomy" id="67385"/>
    <lineage>
        <taxon>Bacteria</taxon>
        <taxon>Bacillati</taxon>
        <taxon>Actinomycetota</taxon>
        <taxon>Actinomycetes</taxon>
        <taxon>Kitasatosporales</taxon>
        <taxon>Streptomycetaceae</taxon>
        <taxon>Streptomyces</taxon>
    </lineage>
</organism>
<evidence type="ECO:0000256" key="3">
    <source>
        <dbReference type="ARBA" id="ARBA00022670"/>
    </source>
</evidence>
<dbReference type="Pfam" id="PF01435">
    <property type="entry name" value="Peptidase_M48"/>
    <property type="match status" value="1"/>
</dbReference>